<protein>
    <submittedName>
        <fullName evidence="1">LANO_0A06920g1_1</fullName>
    </submittedName>
</protein>
<dbReference type="PANTHER" id="PTHR28037">
    <property type="entry name" value="ALCOHOL O-ACETYLTRANSFERASE 1-RELATED"/>
    <property type="match status" value="1"/>
</dbReference>
<dbReference type="GO" id="GO:0008080">
    <property type="term" value="F:N-acetyltransferase activity"/>
    <property type="evidence" value="ECO:0007669"/>
    <property type="project" value="TreeGrafter"/>
</dbReference>
<sequence>MDEKLAVLQEMQERGHARELGHLENYFAICQRQDLYTNFSMFCELSDACSFEEFTFALRSICLENPILLHTVIPKKWPNHLEYYASEEYTSNPVSNHEFMRLLENVNMSDLLMNTQDEYAEVVSKIFEIFNRNGGHYTSEIFDMTAAIRIPYGDPVKPNWRVLCFPGGSENSWSKFLYISNHCSSDAGSAMNLFKDISAQLNNLPEKLPTTDTVFDYSSDYEKIGRLPIPIEQRVDYKPPLTYFPQLLGAQFLRNHLSYHSKGAVVSRITTPDEGNRAYSRFLNFTSEQMQAIKNKIKTQVNPQCTMTPFLQTCLLVSLYKSGKIFSGSFREWFMDMVIPMRTSQLLPDDDEVRDMYKYGANIGGSRYNYLISSLNIGDDKEAFWSLVKYYNDVFIKAKENKHYLYPLGALMLDSVRQRTNVDKIVVDDLLGLPRDGAVLSNIGFVKQAADIKKYKIQDMVFSQTLGSLRHSFTMSACTTAVGGMNIVACAAHGTVSCKKDWEDLCELFKQEVLTI</sequence>
<dbReference type="Pfam" id="PF07247">
    <property type="entry name" value="AATase"/>
    <property type="match status" value="1"/>
</dbReference>
<dbReference type="PANTHER" id="PTHR28037:SF1">
    <property type="entry name" value="ALCOHOL O-ACETYLTRANSFERASE 1-RELATED"/>
    <property type="match status" value="1"/>
</dbReference>
<dbReference type="InterPro" id="IPR010828">
    <property type="entry name" value="Atf2/Sli1-like"/>
</dbReference>
<keyword evidence="2" id="KW-1185">Reference proteome</keyword>
<organism evidence="1 2">
    <name type="scientific">Lachancea nothofagi CBS 11611</name>
    <dbReference type="NCBI Taxonomy" id="1266666"/>
    <lineage>
        <taxon>Eukaryota</taxon>
        <taxon>Fungi</taxon>
        <taxon>Dikarya</taxon>
        <taxon>Ascomycota</taxon>
        <taxon>Saccharomycotina</taxon>
        <taxon>Saccharomycetes</taxon>
        <taxon>Saccharomycetales</taxon>
        <taxon>Saccharomycetaceae</taxon>
        <taxon>Lachancea</taxon>
    </lineage>
</organism>
<dbReference type="OrthoDB" id="3979966at2759"/>
<reference evidence="2" key="1">
    <citation type="submission" date="2016-03" db="EMBL/GenBank/DDBJ databases">
        <authorList>
            <person name="Devillers Hugo."/>
        </authorList>
    </citation>
    <scope>NUCLEOTIDE SEQUENCE [LARGE SCALE GENOMIC DNA]</scope>
</reference>
<name>A0A1G4ISC9_9SACH</name>
<dbReference type="EMBL" id="LT598449">
    <property type="protein sequence ID" value="SCU79622.1"/>
    <property type="molecule type" value="Genomic_DNA"/>
</dbReference>
<evidence type="ECO:0000313" key="2">
    <source>
        <dbReference type="Proteomes" id="UP000189911"/>
    </source>
</evidence>
<dbReference type="AlphaFoldDB" id="A0A1G4ISC9"/>
<evidence type="ECO:0000313" key="1">
    <source>
        <dbReference type="EMBL" id="SCU79622.1"/>
    </source>
</evidence>
<accession>A0A1G4ISC9</accession>
<dbReference type="Proteomes" id="UP000189911">
    <property type="component" value="Chromosome A"/>
</dbReference>
<proteinExistence type="predicted"/>
<gene>
    <name evidence="1" type="ORF">LANO_0A06920G</name>
</gene>
<dbReference type="InterPro" id="IPR052058">
    <property type="entry name" value="Alcohol_O-acetyltransferase"/>
</dbReference>